<dbReference type="KEGG" id="npi:G7071_11950"/>
<dbReference type="RefSeq" id="WP_166319014.1">
    <property type="nucleotide sequence ID" value="NZ_CP049866.1"/>
</dbReference>
<accession>A0A6G7YGY9</accession>
<reference evidence="2 3" key="1">
    <citation type="submission" date="2020-03" db="EMBL/GenBank/DDBJ databases">
        <title>Nocardioides sp. nov., isolated from fish.</title>
        <authorList>
            <person name="Hyun D.-W."/>
            <person name="Bae J.-W."/>
        </authorList>
    </citation>
    <scope>NUCLEOTIDE SEQUENCE [LARGE SCALE GENOMIC DNA]</scope>
    <source>
        <strain evidence="2 3">HDW12A</strain>
    </source>
</reference>
<feature type="region of interest" description="Disordered" evidence="1">
    <location>
        <begin position="1"/>
        <end position="25"/>
    </location>
</feature>
<evidence type="ECO:0000313" key="3">
    <source>
        <dbReference type="Proteomes" id="UP000502035"/>
    </source>
</evidence>
<dbReference type="EMBL" id="CP049866">
    <property type="protein sequence ID" value="QIK76040.1"/>
    <property type="molecule type" value="Genomic_DNA"/>
</dbReference>
<evidence type="ECO:0000313" key="2">
    <source>
        <dbReference type="EMBL" id="QIK76040.1"/>
    </source>
</evidence>
<proteinExistence type="predicted"/>
<gene>
    <name evidence="2" type="ORF">G7071_11950</name>
</gene>
<sequence>MTTEQKPTPNNGPPSGTPTRGYSWEPFTAGNQVAVTHGAYSERLVEPRAREIAQGLADSGELPAYLAEPRYRGAVMDLARCLAQRERLGAYLEATATQAVPAELAENGEVRSAAALLGKVERALERHRDRLGLSPLAAARLGKDVAAQQVSLAQVWAQMDAEAEA</sequence>
<dbReference type="AlphaFoldDB" id="A0A6G7YGY9"/>
<organism evidence="2 3">
    <name type="scientific">Nocardioides piscis</name>
    <dbReference type="NCBI Taxonomy" id="2714938"/>
    <lineage>
        <taxon>Bacteria</taxon>
        <taxon>Bacillati</taxon>
        <taxon>Actinomycetota</taxon>
        <taxon>Actinomycetes</taxon>
        <taxon>Propionibacteriales</taxon>
        <taxon>Nocardioidaceae</taxon>
        <taxon>Nocardioides</taxon>
    </lineage>
</organism>
<name>A0A6G7YGY9_9ACTN</name>
<evidence type="ECO:0000256" key="1">
    <source>
        <dbReference type="SAM" id="MobiDB-lite"/>
    </source>
</evidence>
<keyword evidence="3" id="KW-1185">Reference proteome</keyword>
<dbReference type="Proteomes" id="UP000502035">
    <property type="component" value="Chromosome"/>
</dbReference>
<protein>
    <submittedName>
        <fullName evidence="2">Uncharacterized protein</fullName>
    </submittedName>
</protein>